<dbReference type="EMBL" id="AGNK02005274">
    <property type="status" value="NOT_ANNOTATED_CDS"/>
    <property type="molecule type" value="Genomic_DNA"/>
</dbReference>
<accession>K3ZMR0</accession>
<dbReference type="EnsemblPlants" id="KQK95989">
    <property type="protein sequence ID" value="KQK95989"/>
    <property type="gene ID" value="SETIT_027880mg"/>
</dbReference>
<reference evidence="3" key="1">
    <citation type="journal article" date="2012" name="Nat. Biotechnol.">
        <title>Reference genome sequence of the model plant Setaria.</title>
        <authorList>
            <person name="Bennetzen J.L."/>
            <person name="Schmutz J."/>
            <person name="Wang H."/>
            <person name="Percifield R."/>
            <person name="Hawkins J."/>
            <person name="Pontaroli A.C."/>
            <person name="Estep M."/>
            <person name="Feng L."/>
            <person name="Vaughn J.N."/>
            <person name="Grimwood J."/>
            <person name="Jenkins J."/>
            <person name="Barry K."/>
            <person name="Lindquist E."/>
            <person name="Hellsten U."/>
            <person name="Deshpande S."/>
            <person name="Wang X."/>
            <person name="Wu X."/>
            <person name="Mitros T."/>
            <person name="Triplett J."/>
            <person name="Yang X."/>
            <person name="Ye C.Y."/>
            <person name="Mauro-Herrera M."/>
            <person name="Wang L."/>
            <person name="Li P."/>
            <person name="Sharma M."/>
            <person name="Sharma R."/>
            <person name="Ronald P.C."/>
            <person name="Panaud O."/>
            <person name="Kellogg E.A."/>
            <person name="Brutnell T.P."/>
            <person name="Doust A.N."/>
            <person name="Tuskan G.A."/>
            <person name="Rokhsar D."/>
            <person name="Devos K.M."/>
        </authorList>
    </citation>
    <scope>NUCLEOTIDE SEQUENCE [LARGE SCALE GENOMIC DNA]</scope>
    <source>
        <strain evidence="3">cv. Yugu1</strain>
    </source>
</reference>
<dbReference type="AlphaFoldDB" id="K3ZMR0"/>
<dbReference type="HOGENOM" id="CLU_3090916_0_0_1"/>
<proteinExistence type="predicted"/>
<organism evidence="2 3">
    <name type="scientific">Setaria italica</name>
    <name type="common">Foxtail millet</name>
    <name type="synonym">Panicum italicum</name>
    <dbReference type="NCBI Taxonomy" id="4555"/>
    <lineage>
        <taxon>Eukaryota</taxon>
        <taxon>Viridiplantae</taxon>
        <taxon>Streptophyta</taxon>
        <taxon>Embryophyta</taxon>
        <taxon>Tracheophyta</taxon>
        <taxon>Spermatophyta</taxon>
        <taxon>Magnoliopsida</taxon>
        <taxon>Liliopsida</taxon>
        <taxon>Poales</taxon>
        <taxon>Poaceae</taxon>
        <taxon>PACMAD clade</taxon>
        <taxon>Panicoideae</taxon>
        <taxon>Panicodae</taxon>
        <taxon>Paniceae</taxon>
        <taxon>Cenchrinae</taxon>
        <taxon>Setaria</taxon>
    </lineage>
</organism>
<reference evidence="2" key="2">
    <citation type="submission" date="2018-08" db="UniProtKB">
        <authorList>
            <consortium name="EnsemblPlants"/>
        </authorList>
    </citation>
    <scope>IDENTIFICATION</scope>
    <source>
        <strain evidence="2">Yugu1</strain>
    </source>
</reference>
<evidence type="ECO:0000256" key="1">
    <source>
        <dbReference type="SAM" id="MobiDB-lite"/>
    </source>
</evidence>
<sequence length="52" mass="5665">MTPPAVSRPRERRVTSNRRRSWTLSLPSPLKMASCTAAPWATASSACKAPSH</sequence>
<name>K3ZMR0_SETIT</name>
<dbReference type="Gramene" id="KQK95989">
    <property type="protein sequence ID" value="KQK95989"/>
    <property type="gene ID" value="SETIT_027880mg"/>
</dbReference>
<feature type="region of interest" description="Disordered" evidence="1">
    <location>
        <begin position="1"/>
        <end position="22"/>
    </location>
</feature>
<dbReference type="InParanoid" id="K3ZMR0"/>
<dbReference type="Proteomes" id="UP000004995">
    <property type="component" value="Unassembled WGS sequence"/>
</dbReference>
<keyword evidence="3" id="KW-1185">Reference proteome</keyword>
<evidence type="ECO:0000313" key="2">
    <source>
        <dbReference type="EnsemblPlants" id="KQK95989"/>
    </source>
</evidence>
<protein>
    <submittedName>
        <fullName evidence="2">Uncharacterized protein</fullName>
    </submittedName>
</protein>
<evidence type="ECO:0000313" key="3">
    <source>
        <dbReference type="Proteomes" id="UP000004995"/>
    </source>
</evidence>